<dbReference type="GO" id="GO:0005938">
    <property type="term" value="C:cell cortex"/>
    <property type="evidence" value="ECO:0007669"/>
    <property type="project" value="UniProtKB-ARBA"/>
</dbReference>
<feature type="region of interest" description="Disordered" evidence="2">
    <location>
        <begin position="1"/>
        <end position="352"/>
    </location>
</feature>
<dbReference type="AlphaFoldDB" id="A0A517LAW4"/>
<feature type="compositionally biased region" description="Low complexity" evidence="2">
    <location>
        <begin position="33"/>
        <end position="49"/>
    </location>
</feature>
<feature type="compositionally biased region" description="Basic and acidic residues" evidence="2">
    <location>
        <begin position="778"/>
        <end position="802"/>
    </location>
</feature>
<evidence type="ECO:0000313" key="5">
    <source>
        <dbReference type="Proteomes" id="UP000316270"/>
    </source>
</evidence>
<proteinExistence type="predicted"/>
<dbReference type="GO" id="GO:0005096">
    <property type="term" value="F:GTPase activator activity"/>
    <property type="evidence" value="ECO:0007669"/>
    <property type="project" value="UniProtKB-KW"/>
</dbReference>
<dbReference type="STRING" id="50376.A0A517LAW4"/>
<dbReference type="OrthoDB" id="185175at2759"/>
<gene>
    <name evidence="4" type="ORF">FKW77_005408</name>
</gene>
<evidence type="ECO:0000259" key="3">
    <source>
        <dbReference type="PROSITE" id="PS50238"/>
    </source>
</evidence>
<keyword evidence="5" id="KW-1185">Reference proteome</keyword>
<reference evidence="4 5" key="1">
    <citation type="submission" date="2019-07" db="EMBL/GenBank/DDBJ databases">
        <title>Finished genome of Venturia effusa.</title>
        <authorList>
            <person name="Young C.A."/>
            <person name="Cox M.P."/>
            <person name="Ganley A.R.D."/>
            <person name="David W.J."/>
        </authorList>
    </citation>
    <scope>NUCLEOTIDE SEQUENCE [LARGE SCALE GENOMIC DNA]</scope>
    <source>
        <strain evidence="5">albino</strain>
    </source>
</reference>
<feature type="region of interest" description="Disordered" evidence="2">
    <location>
        <begin position="620"/>
        <end position="849"/>
    </location>
</feature>
<sequence length="849" mass="94744">MPALRDSDAATPGNVKRHSSLRRFDIFRPHAQSVASLSRNTSSSSTRPSVFRKPTLRKMPKATSLSIHLPPTERSGSGSGSESAVYSGLTSPAPCTPLSPRSPRSPVRNTEMVEIQQTQYAEGYDVHVRSPINALPPPPSPKSPKHKTSKIFSNYKASKSTGKVNKADSPRIGTSPNSEAASSQFYLNRSAGKSSPDLNTLRSDHPSPQSDHQRELREDRKDSVAAKVQDTKKKDKHKFGHILGRKQSLILEDDLPAPRTEQPPATGHDKGQLEQASRTNKDRQPAEGPIRTAPLEKERGFRSAMNSALRNRSLERQNNTEEEENASSAPATRQSHTSKAPSATKSTGPTNTSFIHSIKFSGSKAAEGVSKARRGFFGKLGRSASSHERESIVKEPYELKVITLPLVEQTRKTRISKRLEKSKDKTEFWMPALPWRCIDYLNLNGTSSEGLYRVPGSDKDIRHWQMRFDRELDINLFDQEDLYDVNTVSSMFKAWLRGLPELVFPQDIQNKIIEKCAKADPQPTSTPQFLKDELSKLPPWNYYLLFAITCHISLLHNCSKDNKMTYANLNICFAPCLKVEGWIFQWLILDWKNCWQGCSSEREYLEKEYAILDEQERQELSGETASIATTRSKSSNTASSTVRSVASSAPRSGSARGTDGGGSYGFGRDRPMQHFDKHPPPISSNREHSHRPSTSHASLVAEQRTISSKESSKPSLTDDGSSNGGRSTPDHDSMRYFPQPVQPTNVPGNNLQASEKKTRKDERSPNRPVVNHIATQQRSKENSRERSHDRTTSNATKKERNRPSPMQSMDLTDKSSSGEQNKNGHRQERVTATAPELSPMKPLSPLMYD</sequence>
<dbReference type="EMBL" id="CP042192">
    <property type="protein sequence ID" value="QDS72780.1"/>
    <property type="molecule type" value="Genomic_DNA"/>
</dbReference>
<organism evidence="4 5">
    <name type="scientific">Venturia effusa</name>
    <dbReference type="NCBI Taxonomy" id="50376"/>
    <lineage>
        <taxon>Eukaryota</taxon>
        <taxon>Fungi</taxon>
        <taxon>Dikarya</taxon>
        <taxon>Ascomycota</taxon>
        <taxon>Pezizomycotina</taxon>
        <taxon>Dothideomycetes</taxon>
        <taxon>Pleosporomycetidae</taxon>
        <taxon>Venturiales</taxon>
        <taxon>Venturiaceae</taxon>
        <taxon>Venturia</taxon>
    </lineage>
</organism>
<feature type="compositionally biased region" description="Polar residues" evidence="2">
    <location>
        <begin position="326"/>
        <end position="352"/>
    </location>
</feature>
<dbReference type="InterPro" id="IPR050729">
    <property type="entry name" value="Rho-GAP"/>
</dbReference>
<dbReference type="InterPro" id="IPR008936">
    <property type="entry name" value="Rho_GTPase_activation_prot"/>
</dbReference>
<dbReference type="SMART" id="SM00324">
    <property type="entry name" value="RhoGAP"/>
    <property type="match status" value="1"/>
</dbReference>
<feature type="compositionally biased region" description="Low complexity" evidence="2">
    <location>
        <begin position="628"/>
        <end position="657"/>
    </location>
</feature>
<feature type="compositionally biased region" description="Basic and acidic residues" evidence="2">
    <location>
        <begin position="211"/>
        <end position="233"/>
    </location>
</feature>
<dbReference type="PROSITE" id="PS50238">
    <property type="entry name" value="RHOGAP"/>
    <property type="match status" value="1"/>
</dbReference>
<dbReference type="CDD" id="cd00159">
    <property type="entry name" value="RhoGAP"/>
    <property type="match status" value="1"/>
</dbReference>
<feature type="domain" description="Rho-GAP" evidence="3">
    <location>
        <begin position="417"/>
        <end position="620"/>
    </location>
</feature>
<feature type="compositionally biased region" description="Basic residues" evidence="2">
    <location>
        <begin position="234"/>
        <end position="244"/>
    </location>
</feature>
<evidence type="ECO:0000256" key="2">
    <source>
        <dbReference type="SAM" id="MobiDB-lite"/>
    </source>
</evidence>
<feature type="compositionally biased region" description="Polar residues" evidence="2">
    <location>
        <begin position="704"/>
        <end position="726"/>
    </location>
</feature>
<protein>
    <recommendedName>
        <fullName evidence="3">Rho-GAP domain-containing protein</fullName>
    </recommendedName>
</protein>
<feature type="compositionally biased region" description="Basic and acidic residues" evidence="2">
    <location>
        <begin position="667"/>
        <end position="679"/>
    </location>
</feature>
<evidence type="ECO:0000256" key="1">
    <source>
        <dbReference type="ARBA" id="ARBA00022468"/>
    </source>
</evidence>
<feature type="compositionally biased region" description="Basic and acidic residues" evidence="2">
    <location>
        <begin position="754"/>
        <end position="765"/>
    </location>
</feature>
<name>A0A517LAW4_9PEZI</name>
<dbReference type="InterPro" id="IPR000198">
    <property type="entry name" value="RhoGAP_dom"/>
</dbReference>
<keyword evidence="1" id="KW-0343">GTPase activation</keyword>
<feature type="compositionally biased region" description="Low complexity" evidence="2">
    <location>
        <begin position="99"/>
        <end position="108"/>
    </location>
</feature>
<feature type="compositionally biased region" description="Polar residues" evidence="2">
    <location>
        <begin position="151"/>
        <end position="163"/>
    </location>
</feature>
<feature type="compositionally biased region" description="Polar residues" evidence="2">
    <location>
        <begin position="804"/>
        <end position="821"/>
    </location>
</feature>
<dbReference type="SUPFAM" id="SSF48350">
    <property type="entry name" value="GTPase activation domain, GAP"/>
    <property type="match status" value="1"/>
</dbReference>
<dbReference type="Pfam" id="PF00620">
    <property type="entry name" value="RhoGAP"/>
    <property type="match status" value="1"/>
</dbReference>
<dbReference type="Gene3D" id="1.10.555.10">
    <property type="entry name" value="Rho GTPase activation protein"/>
    <property type="match status" value="1"/>
</dbReference>
<feature type="compositionally biased region" description="Polar residues" evidence="2">
    <location>
        <begin position="742"/>
        <end position="753"/>
    </location>
</feature>
<evidence type="ECO:0000313" key="4">
    <source>
        <dbReference type="EMBL" id="QDS72780.1"/>
    </source>
</evidence>
<dbReference type="Proteomes" id="UP000316270">
    <property type="component" value="Chromosome 8"/>
</dbReference>
<dbReference type="PANTHER" id="PTHR23176:SF125">
    <property type="entry name" value="GTPASE ACTIVATOR (BEM2), PUTATIVE (AFU_ORTHOLOGUE AFUA_7G04450)-RELATED"/>
    <property type="match status" value="1"/>
</dbReference>
<accession>A0A517LAW4</accession>
<feature type="compositionally biased region" description="Polar residues" evidence="2">
    <location>
        <begin position="172"/>
        <end position="210"/>
    </location>
</feature>
<dbReference type="GO" id="GO:0007165">
    <property type="term" value="P:signal transduction"/>
    <property type="evidence" value="ECO:0007669"/>
    <property type="project" value="InterPro"/>
</dbReference>
<dbReference type="PANTHER" id="PTHR23176">
    <property type="entry name" value="RHO/RAC/CDC GTPASE-ACTIVATING PROTEIN"/>
    <property type="match status" value="1"/>
</dbReference>